<comment type="caution">
    <text evidence="8">The sequence shown here is derived from an EMBL/GenBank/DDBJ whole genome shotgun (WGS) entry which is preliminary data.</text>
</comment>
<dbReference type="InterPro" id="IPR017900">
    <property type="entry name" value="4Fe4S_Fe_S_CS"/>
</dbReference>
<reference evidence="8 9" key="1">
    <citation type="submission" date="2023-03" db="EMBL/GenBank/DDBJ databases">
        <title>Draft genome sequence of Thalassotalea insulae KCTC 62186T.</title>
        <authorList>
            <person name="Sawabe T."/>
        </authorList>
    </citation>
    <scope>NUCLEOTIDE SEQUENCE [LARGE SCALE GENOMIC DNA]</scope>
    <source>
        <strain evidence="8 9">KCTC 62186</strain>
    </source>
</reference>
<dbReference type="Pfam" id="PF12838">
    <property type="entry name" value="Fer4_7"/>
    <property type="match status" value="2"/>
</dbReference>
<feature type="binding site" evidence="6">
    <location>
        <position position="75"/>
    </location>
    <ligand>
        <name>[4Fe-4S] cluster</name>
        <dbReference type="ChEBI" id="CHEBI:49883"/>
        <label>2</label>
    </ligand>
</feature>
<comment type="subunit">
    <text evidence="6">Interacts with the cytoplasmic NapA precursor.</text>
</comment>
<dbReference type="InterPro" id="IPR004496">
    <property type="entry name" value="NapF"/>
</dbReference>
<dbReference type="InterPro" id="IPR050572">
    <property type="entry name" value="Fe-S_Ferredoxin"/>
</dbReference>
<feature type="binding site" evidence="6">
    <location>
        <position position="153"/>
    </location>
    <ligand>
        <name>[4Fe-4S] cluster</name>
        <dbReference type="ChEBI" id="CHEBI:49883"/>
        <label>3</label>
    </ligand>
</feature>
<dbReference type="HAMAP" id="MF_02201">
    <property type="entry name" value="NapF"/>
    <property type="match status" value="1"/>
</dbReference>
<feature type="binding site" evidence="6">
    <location>
        <position position="150"/>
    </location>
    <ligand>
        <name>[4Fe-4S] cluster</name>
        <dbReference type="ChEBI" id="CHEBI:49883"/>
        <label>3</label>
    </ligand>
</feature>
<feature type="domain" description="4Fe-4S ferredoxin-type" evidence="7">
    <location>
        <begin position="141"/>
        <end position="170"/>
    </location>
</feature>
<comment type="subcellular location">
    <subcellularLocation>
        <location evidence="6">Cytoplasm</location>
    </subcellularLocation>
</comment>
<dbReference type="PROSITE" id="PS51379">
    <property type="entry name" value="4FE4S_FER_2"/>
    <property type="match status" value="3"/>
</dbReference>
<dbReference type="PANTHER" id="PTHR43687:SF1">
    <property type="entry name" value="FERREDOXIN III"/>
    <property type="match status" value="1"/>
</dbReference>
<dbReference type="NCBIfam" id="TIGR00402">
    <property type="entry name" value="napF"/>
    <property type="match status" value="1"/>
</dbReference>
<comment type="function">
    <text evidence="6">Could be involved in the maturation of NapA, the catalytic subunit of the periplasmic nitrate reductase, before its export into the periplasm.</text>
</comment>
<sequence>MSQQLENPSRRRLFRGKLAPPAPKLRLPWIKSEQHFTEHCTQCGDCLAACETKILIKDEAGFPTVDFNLDECTFCGQCQVSCQQPLFIDKQQQDNGKQSPWLAKLTIDNQCLAQNNILCQSCQDVCDTNAITFDFSRRSVPAPEVDLSACNQCGACISTCPQQAIELTPKTVEVNYA</sequence>
<proteinExistence type="inferred from homology"/>
<keyword evidence="5 6" id="KW-0411">Iron-sulfur</keyword>
<dbReference type="PANTHER" id="PTHR43687">
    <property type="entry name" value="ADENYLYLSULFATE REDUCTASE, BETA SUBUNIT"/>
    <property type="match status" value="1"/>
</dbReference>
<feature type="binding site" evidence="6">
    <location>
        <position position="72"/>
    </location>
    <ligand>
        <name>[4Fe-4S] cluster</name>
        <dbReference type="ChEBI" id="CHEBI:49883"/>
        <label>2</label>
    </ligand>
</feature>
<keyword evidence="9" id="KW-1185">Reference proteome</keyword>
<dbReference type="EMBL" id="BSST01000001">
    <property type="protein sequence ID" value="GLX79650.1"/>
    <property type="molecule type" value="Genomic_DNA"/>
</dbReference>
<evidence type="ECO:0000259" key="7">
    <source>
        <dbReference type="PROSITE" id="PS51379"/>
    </source>
</evidence>
<evidence type="ECO:0000256" key="5">
    <source>
        <dbReference type="ARBA" id="ARBA00023014"/>
    </source>
</evidence>
<evidence type="ECO:0000256" key="2">
    <source>
        <dbReference type="ARBA" id="ARBA00022723"/>
    </source>
</evidence>
<dbReference type="SUPFAM" id="SSF54862">
    <property type="entry name" value="4Fe-4S ferredoxins"/>
    <property type="match status" value="1"/>
</dbReference>
<gene>
    <name evidence="6" type="primary">napF</name>
    <name evidence="8" type="ORF">tinsulaeT_29900</name>
</gene>
<comment type="cofactor">
    <cofactor evidence="6">
        <name>[4Fe-4S] cluster</name>
        <dbReference type="ChEBI" id="CHEBI:49883"/>
    </cofactor>
</comment>
<feature type="binding site" evidence="6">
    <location>
        <position position="46"/>
    </location>
    <ligand>
        <name>[4Fe-4S] cluster</name>
        <dbReference type="ChEBI" id="CHEBI:49883"/>
        <label>1</label>
    </ligand>
</feature>
<feature type="binding site" evidence="6">
    <location>
        <position position="40"/>
    </location>
    <ligand>
        <name>[4Fe-4S] cluster</name>
        <dbReference type="ChEBI" id="CHEBI:49883"/>
        <label>1</label>
    </ligand>
</feature>
<comment type="similarity">
    <text evidence="6">Belongs to the NapF family.</text>
</comment>
<dbReference type="Proteomes" id="UP001157186">
    <property type="component" value="Unassembled WGS sequence"/>
</dbReference>
<organism evidence="8 9">
    <name type="scientific">Thalassotalea insulae</name>
    <dbReference type="NCBI Taxonomy" id="2056778"/>
    <lineage>
        <taxon>Bacteria</taxon>
        <taxon>Pseudomonadati</taxon>
        <taxon>Pseudomonadota</taxon>
        <taxon>Gammaproteobacteria</taxon>
        <taxon>Alteromonadales</taxon>
        <taxon>Colwelliaceae</taxon>
        <taxon>Thalassotalea</taxon>
    </lineage>
</organism>
<keyword evidence="1 6" id="KW-0004">4Fe-4S</keyword>
<evidence type="ECO:0000256" key="3">
    <source>
        <dbReference type="ARBA" id="ARBA00022737"/>
    </source>
</evidence>
<dbReference type="InterPro" id="IPR017896">
    <property type="entry name" value="4Fe4S_Fe-S-bd"/>
</dbReference>
<evidence type="ECO:0000256" key="1">
    <source>
        <dbReference type="ARBA" id="ARBA00022485"/>
    </source>
</evidence>
<name>A0ABQ6GUP1_9GAMM</name>
<feature type="domain" description="4Fe-4S ferredoxin-type" evidence="7">
    <location>
        <begin position="31"/>
        <end position="60"/>
    </location>
</feature>
<dbReference type="RefSeq" id="WP_284245572.1">
    <property type="nucleotide sequence ID" value="NZ_BSST01000001.1"/>
</dbReference>
<keyword evidence="3 6" id="KW-0677">Repeat</keyword>
<dbReference type="PROSITE" id="PS00198">
    <property type="entry name" value="4FE4S_FER_1"/>
    <property type="match status" value="1"/>
</dbReference>
<feature type="binding site" evidence="6">
    <location>
        <position position="160"/>
    </location>
    <ligand>
        <name>[4Fe-4S] cluster</name>
        <dbReference type="ChEBI" id="CHEBI:49883"/>
        <label>3</label>
    </ligand>
</feature>
<evidence type="ECO:0000256" key="4">
    <source>
        <dbReference type="ARBA" id="ARBA00023004"/>
    </source>
</evidence>
<evidence type="ECO:0000256" key="6">
    <source>
        <dbReference type="HAMAP-Rule" id="MF_02201"/>
    </source>
</evidence>
<dbReference type="CDD" id="cd10564">
    <property type="entry name" value="NapF_like"/>
    <property type="match status" value="1"/>
</dbReference>
<evidence type="ECO:0000313" key="9">
    <source>
        <dbReference type="Proteomes" id="UP001157186"/>
    </source>
</evidence>
<evidence type="ECO:0000313" key="8">
    <source>
        <dbReference type="EMBL" id="GLX79650.1"/>
    </source>
</evidence>
<feature type="binding site" evidence="6">
    <location>
        <position position="50"/>
    </location>
    <ligand>
        <name>[4Fe-4S] cluster</name>
        <dbReference type="ChEBI" id="CHEBI:49883"/>
        <label>1</label>
    </ligand>
</feature>
<feature type="binding site" evidence="6">
    <location>
        <position position="43"/>
    </location>
    <ligand>
        <name>[4Fe-4S] cluster</name>
        <dbReference type="ChEBI" id="CHEBI:49883"/>
        <label>1</label>
    </ligand>
</feature>
<feature type="domain" description="4Fe-4S ferredoxin-type" evidence="7">
    <location>
        <begin position="63"/>
        <end position="91"/>
    </location>
</feature>
<protein>
    <recommendedName>
        <fullName evidence="6">Ferredoxin-type protein NapF</fullName>
    </recommendedName>
</protein>
<feature type="binding site" evidence="6">
    <location>
        <position position="156"/>
    </location>
    <ligand>
        <name>[4Fe-4S] cluster</name>
        <dbReference type="ChEBI" id="CHEBI:49883"/>
        <label>3</label>
    </ligand>
</feature>
<accession>A0ABQ6GUP1</accession>
<keyword evidence="6" id="KW-0963">Cytoplasm</keyword>
<feature type="binding site" evidence="6">
    <location>
        <position position="78"/>
    </location>
    <ligand>
        <name>[4Fe-4S] cluster</name>
        <dbReference type="ChEBI" id="CHEBI:49883"/>
        <label>2</label>
    </ligand>
</feature>
<feature type="binding site" evidence="6">
    <location>
        <position position="82"/>
    </location>
    <ligand>
        <name>[4Fe-4S] cluster</name>
        <dbReference type="ChEBI" id="CHEBI:49883"/>
        <label>2</label>
    </ligand>
</feature>
<keyword evidence="2 6" id="KW-0479">Metal-binding</keyword>
<dbReference type="Gene3D" id="3.30.70.20">
    <property type="match status" value="2"/>
</dbReference>
<keyword evidence="4 6" id="KW-0408">Iron</keyword>